<comment type="caution">
    <text evidence="2">The sequence shown here is derived from an EMBL/GenBank/DDBJ whole genome shotgun (WGS) entry which is preliminary data.</text>
</comment>
<dbReference type="CDD" id="cd06222">
    <property type="entry name" value="RNase_H_like"/>
    <property type="match status" value="1"/>
</dbReference>
<dbReference type="Pfam" id="PF13456">
    <property type="entry name" value="RVT_3"/>
    <property type="match status" value="1"/>
</dbReference>
<organism evidence="2 3">
    <name type="scientific">Hibiscus sabdariffa</name>
    <name type="common">roselle</name>
    <dbReference type="NCBI Taxonomy" id="183260"/>
    <lineage>
        <taxon>Eukaryota</taxon>
        <taxon>Viridiplantae</taxon>
        <taxon>Streptophyta</taxon>
        <taxon>Embryophyta</taxon>
        <taxon>Tracheophyta</taxon>
        <taxon>Spermatophyta</taxon>
        <taxon>Magnoliopsida</taxon>
        <taxon>eudicotyledons</taxon>
        <taxon>Gunneridae</taxon>
        <taxon>Pentapetalae</taxon>
        <taxon>rosids</taxon>
        <taxon>malvids</taxon>
        <taxon>Malvales</taxon>
        <taxon>Malvaceae</taxon>
        <taxon>Malvoideae</taxon>
        <taxon>Hibiscus</taxon>
    </lineage>
</organism>
<dbReference type="EMBL" id="JBBPBN010000012">
    <property type="protein sequence ID" value="KAK9028337.1"/>
    <property type="molecule type" value="Genomic_DNA"/>
</dbReference>
<protein>
    <recommendedName>
        <fullName evidence="1">RNase H type-1 domain-containing protein</fullName>
    </recommendedName>
</protein>
<dbReference type="InterPro" id="IPR002156">
    <property type="entry name" value="RNaseH_domain"/>
</dbReference>
<evidence type="ECO:0000313" key="3">
    <source>
        <dbReference type="Proteomes" id="UP001396334"/>
    </source>
</evidence>
<accession>A0ABR2ST86</accession>
<evidence type="ECO:0000259" key="1">
    <source>
        <dbReference type="Pfam" id="PF13456"/>
    </source>
</evidence>
<dbReference type="PANTHER" id="PTHR34023:SF4">
    <property type="entry name" value="RNASE H TYPE-1 DOMAIN-CONTAINING PROTEIN"/>
    <property type="match status" value="1"/>
</dbReference>
<sequence>MAVSNASIFDNPLVGSRSVLERSKRLLLSTLHALDNRCSRHVIVLELDSLAALNLLRNDSPSPSCGSLLQYLNGLRQRPWIVRIQHVLRAGNSVADLLAKRALHSNFDMHIVNTPDATLRNLLLLDMNGHVGRVG</sequence>
<dbReference type="InterPro" id="IPR036397">
    <property type="entry name" value="RNaseH_sf"/>
</dbReference>
<dbReference type="InterPro" id="IPR044730">
    <property type="entry name" value="RNase_H-like_dom_plant"/>
</dbReference>
<reference evidence="2 3" key="1">
    <citation type="journal article" date="2024" name="G3 (Bethesda)">
        <title>Genome assembly of Hibiscus sabdariffa L. provides insights into metabolisms of medicinal natural products.</title>
        <authorList>
            <person name="Kim T."/>
        </authorList>
    </citation>
    <scope>NUCLEOTIDE SEQUENCE [LARGE SCALE GENOMIC DNA]</scope>
    <source>
        <strain evidence="2">TK-2024</strain>
        <tissue evidence="2">Old leaves</tissue>
    </source>
</reference>
<keyword evidence="3" id="KW-1185">Reference proteome</keyword>
<evidence type="ECO:0000313" key="2">
    <source>
        <dbReference type="EMBL" id="KAK9028337.1"/>
    </source>
</evidence>
<gene>
    <name evidence="2" type="ORF">V6N11_068144</name>
</gene>
<dbReference type="SUPFAM" id="SSF53098">
    <property type="entry name" value="Ribonuclease H-like"/>
    <property type="match status" value="1"/>
</dbReference>
<dbReference type="InterPro" id="IPR012337">
    <property type="entry name" value="RNaseH-like_sf"/>
</dbReference>
<feature type="domain" description="RNase H type-1" evidence="1">
    <location>
        <begin position="32"/>
        <end position="102"/>
    </location>
</feature>
<dbReference type="PANTHER" id="PTHR34023">
    <property type="entry name" value="RNASE H DOMAIN-CONTAINING PROTEIN"/>
    <property type="match status" value="1"/>
</dbReference>
<proteinExistence type="predicted"/>
<dbReference type="Gene3D" id="3.30.420.10">
    <property type="entry name" value="Ribonuclease H-like superfamily/Ribonuclease H"/>
    <property type="match status" value="1"/>
</dbReference>
<dbReference type="Proteomes" id="UP001396334">
    <property type="component" value="Unassembled WGS sequence"/>
</dbReference>
<name>A0ABR2ST86_9ROSI</name>